<dbReference type="AlphaFoldDB" id="A0A453FDF3"/>
<evidence type="ECO:0000256" key="1">
    <source>
        <dbReference type="ARBA" id="ARBA00004123"/>
    </source>
</evidence>
<dbReference type="SUPFAM" id="SSF55961">
    <property type="entry name" value="Bet v1-like"/>
    <property type="match status" value="1"/>
</dbReference>
<dbReference type="EnsemblPlants" id="AET3Gv20643000.8">
    <property type="protein sequence ID" value="AET3Gv20643000.8"/>
    <property type="gene ID" value="AET3Gv20643000"/>
</dbReference>
<evidence type="ECO:0000259" key="2">
    <source>
        <dbReference type="Pfam" id="PF03364"/>
    </source>
</evidence>
<reference evidence="3" key="4">
    <citation type="submission" date="2019-03" db="UniProtKB">
        <authorList>
            <consortium name="EnsemblPlants"/>
        </authorList>
    </citation>
    <scope>IDENTIFICATION</scope>
</reference>
<reference evidence="3" key="5">
    <citation type="journal article" date="2021" name="G3 (Bethesda)">
        <title>Aegilops tauschii genome assembly Aet v5.0 features greater sequence contiguity and improved annotation.</title>
        <authorList>
            <person name="Wang L."/>
            <person name="Zhu T."/>
            <person name="Rodriguez J.C."/>
            <person name="Deal K.R."/>
            <person name="Dubcovsky J."/>
            <person name="McGuire P.E."/>
            <person name="Lux T."/>
            <person name="Spannagl M."/>
            <person name="Mayer K.F.X."/>
            <person name="Baldrich P."/>
            <person name="Meyers B.C."/>
            <person name="Huo N."/>
            <person name="Gu Y.Q."/>
            <person name="Zhou H."/>
            <person name="Devos K.M."/>
            <person name="Bennetzen J.L."/>
            <person name="Unver T."/>
            <person name="Budak H."/>
            <person name="Gulick P.J."/>
            <person name="Galiba G."/>
            <person name="Kalapos B."/>
            <person name="Nelson D.R."/>
            <person name="Li P."/>
            <person name="You F.M."/>
            <person name="Luo M.C."/>
            <person name="Dvorak J."/>
        </authorList>
    </citation>
    <scope>NUCLEOTIDE SEQUENCE [LARGE SCALE GENOMIC DNA]</scope>
    <source>
        <strain evidence="3">cv. AL8/78</strain>
    </source>
</reference>
<proteinExistence type="predicted"/>
<dbReference type="PANTHER" id="PTHR33824:SF7">
    <property type="entry name" value="POLYKETIDE CYCLASE_DEHYDRASE AND LIPID TRANSPORT SUPERFAMILY PROTEIN"/>
    <property type="match status" value="1"/>
</dbReference>
<organism evidence="3 4">
    <name type="scientific">Aegilops tauschii subsp. strangulata</name>
    <name type="common">Goatgrass</name>
    <dbReference type="NCBI Taxonomy" id="200361"/>
    <lineage>
        <taxon>Eukaryota</taxon>
        <taxon>Viridiplantae</taxon>
        <taxon>Streptophyta</taxon>
        <taxon>Embryophyta</taxon>
        <taxon>Tracheophyta</taxon>
        <taxon>Spermatophyta</taxon>
        <taxon>Magnoliopsida</taxon>
        <taxon>Liliopsida</taxon>
        <taxon>Poales</taxon>
        <taxon>Poaceae</taxon>
        <taxon>BOP clade</taxon>
        <taxon>Pooideae</taxon>
        <taxon>Triticodae</taxon>
        <taxon>Triticeae</taxon>
        <taxon>Triticinae</taxon>
        <taxon>Aegilops</taxon>
    </lineage>
</organism>
<evidence type="ECO:0000313" key="4">
    <source>
        <dbReference type="Proteomes" id="UP000015105"/>
    </source>
</evidence>
<comment type="subcellular location">
    <subcellularLocation>
        <location evidence="1">Nucleus</location>
    </subcellularLocation>
</comment>
<sequence>EIEVDVPCSVAYQCYSERETIPQWMPFISTVKVLEDKPELSRWTLKYAILGRDVEFSWLARNMTVSIYYDKAATDLGVNIQLIKLSSVSAN</sequence>
<name>A0A453FDF3_AEGTS</name>
<dbReference type="InterPro" id="IPR047137">
    <property type="entry name" value="ORF3"/>
</dbReference>
<dbReference type="InterPro" id="IPR005031">
    <property type="entry name" value="COQ10_START"/>
</dbReference>
<reference evidence="3" key="3">
    <citation type="journal article" date="2017" name="Nature">
        <title>Genome sequence of the progenitor of the wheat D genome Aegilops tauschii.</title>
        <authorList>
            <person name="Luo M.C."/>
            <person name="Gu Y.Q."/>
            <person name="Puiu D."/>
            <person name="Wang H."/>
            <person name="Twardziok S.O."/>
            <person name="Deal K.R."/>
            <person name="Huo N."/>
            <person name="Zhu T."/>
            <person name="Wang L."/>
            <person name="Wang Y."/>
            <person name="McGuire P.E."/>
            <person name="Liu S."/>
            <person name="Long H."/>
            <person name="Ramasamy R.K."/>
            <person name="Rodriguez J.C."/>
            <person name="Van S.L."/>
            <person name="Yuan L."/>
            <person name="Wang Z."/>
            <person name="Xia Z."/>
            <person name="Xiao L."/>
            <person name="Anderson O.D."/>
            <person name="Ouyang S."/>
            <person name="Liang Y."/>
            <person name="Zimin A.V."/>
            <person name="Pertea G."/>
            <person name="Qi P."/>
            <person name="Bennetzen J.L."/>
            <person name="Dai X."/>
            <person name="Dawson M.W."/>
            <person name="Muller H.G."/>
            <person name="Kugler K."/>
            <person name="Rivarola-Duarte L."/>
            <person name="Spannagl M."/>
            <person name="Mayer K.F.X."/>
            <person name="Lu F.H."/>
            <person name="Bevan M.W."/>
            <person name="Leroy P."/>
            <person name="Li P."/>
            <person name="You F.M."/>
            <person name="Sun Q."/>
            <person name="Liu Z."/>
            <person name="Lyons E."/>
            <person name="Wicker T."/>
            <person name="Salzberg S.L."/>
            <person name="Devos K.M."/>
            <person name="Dvorak J."/>
        </authorList>
    </citation>
    <scope>NUCLEOTIDE SEQUENCE [LARGE SCALE GENOMIC DNA]</scope>
    <source>
        <strain evidence="3">cv. AL8/78</strain>
    </source>
</reference>
<protein>
    <recommendedName>
        <fullName evidence="2">Coenzyme Q-binding protein COQ10 START domain-containing protein</fullName>
    </recommendedName>
</protein>
<reference evidence="4" key="2">
    <citation type="journal article" date="2017" name="Nat. Plants">
        <title>The Aegilops tauschii genome reveals multiple impacts of transposons.</title>
        <authorList>
            <person name="Zhao G."/>
            <person name="Zou C."/>
            <person name="Li K."/>
            <person name="Wang K."/>
            <person name="Li T."/>
            <person name="Gao L."/>
            <person name="Zhang X."/>
            <person name="Wang H."/>
            <person name="Yang Z."/>
            <person name="Liu X."/>
            <person name="Jiang W."/>
            <person name="Mao L."/>
            <person name="Kong X."/>
            <person name="Jiao Y."/>
            <person name="Jia J."/>
        </authorList>
    </citation>
    <scope>NUCLEOTIDE SEQUENCE [LARGE SCALE GENOMIC DNA]</scope>
    <source>
        <strain evidence="4">cv. AL8/78</strain>
    </source>
</reference>
<dbReference type="InterPro" id="IPR023393">
    <property type="entry name" value="START-like_dom_sf"/>
</dbReference>
<dbReference type="Gramene" id="AET3Gv20643000.8">
    <property type="protein sequence ID" value="AET3Gv20643000.8"/>
    <property type="gene ID" value="AET3Gv20643000"/>
</dbReference>
<reference evidence="4" key="1">
    <citation type="journal article" date="2014" name="Science">
        <title>Ancient hybridizations among the ancestral genomes of bread wheat.</title>
        <authorList>
            <consortium name="International Wheat Genome Sequencing Consortium,"/>
            <person name="Marcussen T."/>
            <person name="Sandve S.R."/>
            <person name="Heier L."/>
            <person name="Spannagl M."/>
            <person name="Pfeifer M."/>
            <person name="Jakobsen K.S."/>
            <person name="Wulff B.B."/>
            <person name="Steuernagel B."/>
            <person name="Mayer K.F."/>
            <person name="Olsen O.A."/>
        </authorList>
    </citation>
    <scope>NUCLEOTIDE SEQUENCE [LARGE SCALE GENOMIC DNA]</scope>
    <source>
        <strain evidence="4">cv. AL8/78</strain>
    </source>
</reference>
<keyword evidence="4" id="KW-1185">Reference proteome</keyword>
<dbReference type="GO" id="GO:0005634">
    <property type="term" value="C:nucleus"/>
    <property type="evidence" value="ECO:0007669"/>
    <property type="project" value="UniProtKB-SubCell"/>
</dbReference>
<dbReference type="PANTHER" id="PTHR33824">
    <property type="entry name" value="POLYKETIDE CYCLASE/DEHYDRASE AND LIPID TRANSPORT SUPERFAMILY PROTEIN"/>
    <property type="match status" value="1"/>
</dbReference>
<evidence type="ECO:0000313" key="3">
    <source>
        <dbReference type="EnsemblPlants" id="AET3Gv20643000.8"/>
    </source>
</evidence>
<dbReference type="Proteomes" id="UP000015105">
    <property type="component" value="Chromosome 3D"/>
</dbReference>
<dbReference type="Pfam" id="PF03364">
    <property type="entry name" value="Polyketide_cyc"/>
    <property type="match status" value="1"/>
</dbReference>
<dbReference type="Gene3D" id="3.30.530.20">
    <property type="match status" value="1"/>
</dbReference>
<accession>A0A453FDF3</accession>
<feature type="domain" description="Coenzyme Q-binding protein COQ10 START" evidence="2">
    <location>
        <begin position="4"/>
        <end position="61"/>
    </location>
</feature>